<protein>
    <submittedName>
        <fullName evidence="1">Uncharacterized protein</fullName>
    </submittedName>
</protein>
<accession>A0A843TRA7</accession>
<gene>
    <name evidence="1" type="ORF">Taro_004321</name>
</gene>
<comment type="caution">
    <text evidence="1">The sequence shown here is derived from an EMBL/GenBank/DDBJ whole genome shotgun (WGS) entry which is preliminary data.</text>
</comment>
<reference evidence="1" key="1">
    <citation type="submission" date="2017-07" db="EMBL/GenBank/DDBJ databases">
        <title>Taro Niue Genome Assembly and Annotation.</title>
        <authorList>
            <person name="Atibalentja N."/>
            <person name="Keating K."/>
            <person name="Fields C.J."/>
        </authorList>
    </citation>
    <scope>NUCLEOTIDE SEQUENCE</scope>
    <source>
        <strain evidence="1">Niue_2</strain>
        <tissue evidence="1">Leaf</tissue>
    </source>
</reference>
<organism evidence="1 2">
    <name type="scientific">Colocasia esculenta</name>
    <name type="common">Wild taro</name>
    <name type="synonym">Arum esculentum</name>
    <dbReference type="NCBI Taxonomy" id="4460"/>
    <lineage>
        <taxon>Eukaryota</taxon>
        <taxon>Viridiplantae</taxon>
        <taxon>Streptophyta</taxon>
        <taxon>Embryophyta</taxon>
        <taxon>Tracheophyta</taxon>
        <taxon>Spermatophyta</taxon>
        <taxon>Magnoliopsida</taxon>
        <taxon>Liliopsida</taxon>
        <taxon>Araceae</taxon>
        <taxon>Aroideae</taxon>
        <taxon>Colocasieae</taxon>
        <taxon>Colocasia</taxon>
    </lineage>
</organism>
<dbReference type="Proteomes" id="UP000652761">
    <property type="component" value="Unassembled WGS sequence"/>
</dbReference>
<evidence type="ECO:0000313" key="1">
    <source>
        <dbReference type="EMBL" id="MQL71990.1"/>
    </source>
</evidence>
<keyword evidence="2" id="KW-1185">Reference proteome</keyword>
<name>A0A843TRA7_COLES</name>
<evidence type="ECO:0000313" key="2">
    <source>
        <dbReference type="Proteomes" id="UP000652761"/>
    </source>
</evidence>
<dbReference type="EMBL" id="NMUH01000115">
    <property type="protein sequence ID" value="MQL71990.1"/>
    <property type="molecule type" value="Genomic_DNA"/>
</dbReference>
<proteinExistence type="predicted"/>
<sequence length="218" mass="24953">MKTQVRRKKTKNPQVLKVRKSASWRIALMERPGRHYLHLVSTHFISGRHSPPLVSTLTPCQSHLRRGHRSTRWPSSSLNPTGFESISTSSLLHSIPVLLLSFLTLHPLLFHSILLPWHTSRPLAVEQDQGLRQGPFRRMMLLPLKGEPRGAMTLRSSQGFHLPPRQLLREVELLLVEVEGLRTLGGKFWNLLLKSLSSHPPHPLRQLPPHHFVKGRSF</sequence>
<dbReference type="AlphaFoldDB" id="A0A843TRA7"/>